<sequence length="174" mass="18608">MELQIKPGPSNVGLSPAPSPDHWPRRSTHLVLAVTRYASLEPSSLSAAIRDGLSELLPGHAAPTAADPVKAYVYFRNRQGSTVTLEIAIPAGTQLADAAINGSMRRHQNVPRLVLETSPSGGLAEAMDRAVKTLKLSSRSELPDCWQVLELPFTGYDPSLPLSVGFPRNHGGQP</sequence>
<dbReference type="Proteomes" id="UP000825799">
    <property type="component" value="Chromosome"/>
</dbReference>
<name>A0ABX8WI45_9HYPH</name>
<evidence type="ECO:0000313" key="3">
    <source>
        <dbReference type="Proteomes" id="UP000825799"/>
    </source>
</evidence>
<reference evidence="2 3" key="1">
    <citation type="submission" date="2021-08" db="EMBL/GenBank/DDBJ databases">
        <title>Devosia salina sp. nov., isolated from the South China Sea sediment.</title>
        <authorList>
            <person name="Zhou Z."/>
        </authorList>
    </citation>
    <scope>NUCLEOTIDE SEQUENCE [LARGE SCALE GENOMIC DNA]</scope>
    <source>
        <strain evidence="2 3">SCS-3</strain>
    </source>
</reference>
<gene>
    <name evidence="2" type="ORF">K1X15_07105</name>
</gene>
<evidence type="ECO:0000313" key="2">
    <source>
        <dbReference type="EMBL" id="QYO78312.1"/>
    </source>
</evidence>
<dbReference type="EMBL" id="CP080590">
    <property type="protein sequence ID" value="QYO78312.1"/>
    <property type="molecule type" value="Genomic_DNA"/>
</dbReference>
<accession>A0ABX8WI45</accession>
<feature type="region of interest" description="Disordered" evidence="1">
    <location>
        <begin position="1"/>
        <end position="24"/>
    </location>
</feature>
<protein>
    <submittedName>
        <fullName evidence="2">Uncharacterized protein</fullName>
    </submittedName>
</protein>
<keyword evidence="3" id="KW-1185">Reference proteome</keyword>
<proteinExistence type="predicted"/>
<dbReference type="RefSeq" id="WP_220306791.1">
    <property type="nucleotide sequence ID" value="NZ_CP080590.1"/>
</dbReference>
<evidence type="ECO:0000256" key="1">
    <source>
        <dbReference type="SAM" id="MobiDB-lite"/>
    </source>
</evidence>
<organism evidence="2 3">
    <name type="scientific">Devosia salina</name>
    <dbReference type="NCBI Taxonomy" id="2860336"/>
    <lineage>
        <taxon>Bacteria</taxon>
        <taxon>Pseudomonadati</taxon>
        <taxon>Pseudomonadota</taxon>
        <taxon>Alphaproteobacteria</taxon>
        <taxon>Hyphomicrobiales</taxon>
        <taxon>Devosiaceae</taxon>
        <taxon>Devosia</taxon>
    </lineage>
</organism>